<dbReference type="Gene3D" id="4.10.60.10">
    <property type="entry name" value="Zinc finger, CCHC-type"/>
    <property type="match status" value="1"/>
</dbReference>
<dbReference type="Pfam" id="PF00098">
    <property type="entry name" value="zf-CCHC"/>
    <property type="match status" value="1"/>
</dbReference>
<keyword evidence="1" id="KW-0479">Metal-binding</keyword>
<comment type="caution">
    <text evidence="4">The sequence shown here is derived from an EMBL/GenBank/DDBJ whole genome shotgun (WGS) entry which is preliminary data.</text>
</comment>
<evidence type="ECO:0000259" key="3">
    <source>
        <dbReference type="PROSITE" id="PS50158"/>
    </source>
</evidence>
<evidence type="ECO:0000313" key="5">
    <source>
        <dbReference type="Proteomes" id="UP001151760"/>
    </source>
</evidence>
<gene>
    <name evidence="4" type="ORF">Tco_0752631</name>
</gene>
<dbReference type="EMBL" id="BQNB010011098">
    <property type="protein sequence ID" value="GJS86090.1"/>
    <property type="molecule type" value="Genomic_DNA"/>
</dbReference>
<evidence type="ECO:0000256" key="1">
    <source>
        <dbReference type="PROSITE-ProRule" id="PRU00047"/>
    </source>
</evidence>
<feature type="region of interest" description="Disordered" evidence="2">
    <location>
        <begin position="510"/>
        <end position="541"/>
    </location>
</feature>
<dbReference type="InterPro" id="IPR001878">
    <property type="entry name" value="Znf_CCHC"/>
</dbReference>
<keyword evidence="1" id="KW-0863">Zinc-finger</keyword>
<evidence type="ECO:0000313" key="4">
    <source>
        <dbReference type="EMBL" id="GJS86090.1"/>
    </source>
</evidence>
<reference evidence="4" key="2">
    <citation type="submission" date="2022-01" db="EMBL/GenBank/DDBJ databases">
        <authorList>
            <person name="Yamashiro T."/>
            <person name="Shiraishi A."/>
            <person name="Satake H."/>
            <person name="Nakayama K."/>
        </authorList>
    </citation>
    <scope>NUCLEOTIDE SEQUENCE</scope>
</reference>
<sequence length="541" mass="62390">MHCYPVLYYVDPEHSEPQSYHLELWLVTIQADFFFNKDLEYLRYGSKGGRHALSISKMKAVCYPDVGLEQMVPDQIAVRTHMHILSVVRIEVFSLYEYDYMKTIVLRRVDLNEYIIAERDFKYLYPSDFEDLYLLNLQGHLNHLPPQDKKIFSTADATGFEFKHDFTIIDSPRAVTFRNKYGVQMIMRFNEIHKFSDGSLQQIDEALDYRVKEFKVNRMNPEDSILQAGNSCQGEFPLKGILPRSSWIRSNNRNCNRSINKEDKTIYGVRATHTQCNPTSGDNLSDAMICAFLASQPNSPQLAREDLEQINPDDLEEMDLQWEMAMLTIRARRFIKRTGKKLDVNGQRVGFDRSKVECYNCHKNGHFARECRAPRNQENRGRENSGRTVTVETPTENDLVAQDRIRGYDWSYQAEEEHPTNFALMAYTSSRISSNLDLSQVINKFKTRLGYNAASSTAASPAVESFFPPPYTGNFIPFKPDLTFMDEIVKSENIDVITVVTPSNVKKVKSNHESADVKNNDDAVEPKTVRKNNFRPPVIED</sequence>
<organism evidence="4 5">
    <name type="scientific">Tanacetum coccineum</name>
    <dbReference type="NCBI Taxonomy" id="301880"/>
    <lineage>
        <taxon>Eukaryota</taxon>
        <taxon>Viridiplantae</taxon>
        <taxon>Streptophyta</taxon>
        <taxon>Embryophyta</taxon>
        <taxon>Tracheophyta</taxon>
        <taxon>Spermatophyta</taxon>
        <taxon>Magnoliopsida</taxon>
        <taxon>eudicotyledons</taxon>
        <taxon>Gunneridae</taxon>
        <taxon>Pentapetalae</taxon>
        <taxon>asterids</taxon>
        <taxon>campanulids</taxon>
        <taxon>Asterales</taxon>
        <taxon>Asteraceae</taxon>
        <taxon>Asteroideae</taxon>
        <taxon>Anthemideae</taxon>
        <taxon>Anthemidinae</taxon>
        <taxon>Tanacetum</taxon>
    </lineage>
</organism>
<reference evidence="4" key="1">
    <citation type="journal article" date="2022" name="Int. J. Mol. Sci.">
        <title>Draft Genome of Tanacetum Coccineum: Genomic Comparison of Closely Related Tanacetum-Family Plants.</title>
        <authorList>
            <person name="Yamashiro T."/>
            <person name="Shiraishi A."/>
            <person name="Nakayama K."/>
            <person name="Satake H."/>
        </authorList>
    </citation>
    <scope>NUCLEOTIDE SEQUENCE</scope>
</reference>
<proteinExistence type="predicted"/>
<accession>A0ABQ4Z8E7</accession>
<feature type="domain" description="CCHC-type" evidence="3">
    <location>
        <begin position="358"/>
        <end position="372"/>
    </location>
</feature>
<evidence type="ECO:0000256" key="2">
    <source>
        <dbReference type="SAM" id="MobiDB-lite"/>
    </source>
</evidence>
<keyword evidence="5" id="KW-1185">Reference proteome</keyword>
<dbReference type="SUPFAM" id="SSF57756">
    <property type="entry name" value="Retrovirus zinc finger-like domains"/>
    <property type="match status" value="1"/>
</dbReference>
<protein>
    <submittedName>
        <fullName evidence="4">Histone deacetylase 14</fullName>
    </submittedName>
</protein>
<dbReference type="Proteomes" id="UP001151760">
    <property type="component" value="Unassembled WGS sequence"/>
</dbReference>
<keyword evidence="1" id="KW-0862">Zinc</keyword>
<name>A0ABQ4Z8E7_9ASTR</name>
<feature type="compositionally biased region" description="Basic and acidic residues" evidence="2">
    <location>
        <begin position="510"/>
        <end position="528"/>
    </location>
</feature>
<dbReference type="SMART" id="SM00343">
    <property type="entry name" value="ZnF_C2HC"/>
    <property type="match status" value="1"/>
</dbReference>
<dbReference type="PROSITE" id="PS50158">
    <property type="entry name" value="ZF_CCHC"/>
    <property type="match status" value="1"/>
</dbReference>
<dbReference type="InterPro" id="IPR036875">
    <property type="entry name" value="Znf_CCHC_sf"/>
</dbReference>